<sequence length="101" mass="12025">MFSLLILLLLPAIFPASLTQRHRHPAAAERPEAAPWKDSHLTLQWWCVWTRGWTRERFTGVSLPLLNPERRQGDLKQTRTRTRPQTKPERRKRFRARRTAC</sequence>
<dbReference type="EMBL" id="GGFJ01012528">
    <property type="protein sequence ID" value="MBW61669.1"/>
    <property type="molecule type" value="Transcribed_RNA"/>
</dbReference>
<feature type="compositionally biased region" description="Basic residues" evidence="1">
    <location>
        <begin position="78"/>
        <end position="101"/>
    </location>
</feature>
<evidence type="ECO:0000256" key="1">
    <source>
        <dbReference type="SAM" id="MobiDB-lite"/>
    </source>
</evidence>
<protein>
    <submittedName>
        <fullName evidence="3">Putative secreted protein</fullName>
    </submittedName>
</protein>
<evidence type="ECO:0000256" key="2">
    <source>
        <dbReference type="SAM" id="SignalP"/>
    </source>
</evidence>
<feature type="signal peptide" evidence="2">
    <location>
        <begin position="1"/>
        <end position="19"/>
    </location>
</feature>
<dbReference type="AlphaFoldDB" id="A0A2M4C8T5"/>
<reference evidence="3" key="1">
    <citation type="submission" date="2018-01" db="EMBL/GenBank/DDBJ databases">
        <title>An insight into the sialome of Amazonian anophelines.</title>
        <authorList>
            <person name="Ribeiro J.M."/>
            <person name="Scarpassa V."/>
            <person name="Calvo E."/>
        </authorList>
    </citation>
    <scope>NUCLEOTIDE SEQUENCE</scope>
    <source>
        <tissue evidence="3">Salivary glands</tissue>
    </source>
</reference>
<accession>A0A2M4C8T5</accession>
<feature type="chain" id="PRO_5014805100" evidence="2">
    <location>
        <begin position="20"/>
        <end position="101"/>
    </location>
</feature>
<proteinExistence type="predicted"/>
<organism evidence="3">
    <name type="scientific">Anopheles marajoara</name>
    <dbReference type="NCBI Taxonomy" id="58244"/>
    <lineage>
        <taxon>Eukaryota</taxon>
        <taxon>Metazoa</taxon>
        <taxon>Ecdysozoa</taxon>
        <taxon>Arthropoda</taxon>
        <taxon>Hexapoda</taxon>
        <taxon>Insecta</taxon>
        <taxon>Pterygota</taxon>
        <taxon>Neoptera</taxon>
        <taxon>Endopterygota</taxon>
        <taxon>Diptera</taxon>
        <taxon>Nematocera</taxon>
        <taxon>Culicoidea</taxon>
        <taxon>Culicidae</taxon>
        <taxon>Anophelinae</taxon>
        <taxon>Anopheles</taxon>
    </lineage>
</organism>
<evidence type="ECO:0000313" key="3">
    <source>
        <dbReference type="EMBL" id="MBW61669.1"/>
    </source>
</evidence>
<name>A0A2M4C8T5_9DIPT</name>
<keyword evidence="2" id="KW-0732">Signal</keyword>
<feature type="region of interest" description="Disordered" evidence="1">
    <location>
        <begin position="69"/>
        <end position="101"/>
    </location>
</feature>